<keyword evidence="5" id="KW-1185">Reference proteome</keyword>
<dbReference type="PANTHER" id="PTHR15718">
    <property type="entry name" value="G PROTEIN-REGULATED INDUCER OF NEURITE OUTGROWTH C-TERMINAL DOMAIN-CONTAINING PROTEIN"/>
    <property type="match status" value="1"/>
</dbReference>
<feature type="compositionally biased region" description="Polar residues" evidence="2">
    <location>
        <begin position="196"/>
        <end position="218"/>
    </location>
</feature>
<dbReference type="InterPro" id="IPR006936">
    <property type="entry name" value="ALOG_dom"/>
</dbReference>
<feature type="compositionally biased region" description="Basic and acidic residues" evidence="2">
    <location>
        <begin position="648"/>
        <end position="663"/>
    </location>
</feature>
<comment type="function">
    <text evidence="1">May be involved in neurite outgrowth.</text>
</comment>
<feature type="region of interest" description="Disordered" evidence="2">
    <location>
        <begin position="196"/>
        <end position="282"/>
    </location>
</feature>
<feature type="compositionally biased region" description="Polar residues" evidence="2">
    <location>
        <begin position="331"/>
        <end position="345"/>
    </location>
</feature>
<dbReference type="EMBL" id="JANIIK010000034">
    <property type="protein sequence ID" value="KAJ3614597.1"/>
    <property type="molecule type" value="Genomic_DNA"/>
</dbReference>
<sequence length="775" mass="82298">MGTNPNRTVAVSMVAQLVEVDLLGNKEPDAKRPKESNLNLSQVCLAPATFIPSPDHIGDIPHTSLTKNTPNSQRPSKDGTPVETLHSDVATPLPVNGNQEIFPPAAPGIKTHHQMTVGSSMTGRRVSTPAEGQRDDRNATQRVKTPEAEEEQGRSKASVTSDVAASKVDMLTNDCQARVPTEPVERSSELLLQGGVTSTAKESPSGNTGNYAPCNNQRMGKGFESEHAGSEVSTPQPVCQRGVLSTATCPGTTSTVLESKVPANKNRLSSSVVDKSPNQNQCQTNKEMVEVTVTPAPVQKAEQRTQEVAPPQPALDPTVVPRTTRPPPASHGQSAGATDLNSNLTHAERGPPPAYSTRITAEKHRPTVVVPGSSALHPKRYSEASTMTSGSSTPTKQCHDVEVQAVASTCSRAVSTSPGLLPLSAVHRPGTGIPRTPDEAQSLAVLYKADGGGGSGQGLLHHQTGPLQIYIDSIVCTVATAAEGLVTEAGSCGVQSAKAVIHTEAEQQAAKPKQDNQAVGHVQMAAPPLKPVYQINIEHSAQRDGKMAAVAHPAVSSQSTIVSKTTLSDPSGVPAVSATKTPTTKASSSQLPQATTIANKPRHGDNIPTTDTTIPANTNSKSKVSKATTQCPKDQPKPSSKASAKEIGINKKCLEPERKKKEEEEGDDDDDEGKQKGKGVQEVVWDEQGMTWEVYGAGVDPESLGFAIQSHLQCKIKEQERKLITKVSQRKSIAAADSPRREKKQRRRQNIFRSMLRNARRPQCCSRPSPASVLE</sequence>
<evidence type="ECO:0000256" key="2">
    <source>
        <dbReference type="SAM" id="MobiDB-lite"/>
    </source>
</evidence>
<evidence type="ECO:0000259" key="3">
    <source>
        <dbReference type="PROSITE" id="PS51697"/>
    </source>
</evidence>
<dbReference type="PROSITE" id="PS51697">
    <property type="entry name" value="ALOG"/>
    <property type="match status" value="1"/>
</dbReference>
<comment type="caution">
    <text evidence="4">The sequence shown here is derived from an EMBL/GenBank/DDBJ whole genome shotgun (WGS) entry which is preliminary data.</text>
</comment>
<feature type="region of interest" description="Disordered" evidence="2">
    <location>
        <begin position="55"/>
        <end position="95"/>
    </location>
</feature>
<feature type="compositionally biased region" description="Low complexity" evidence="2">
    <location>
        <begin position="573"/>
        <end position="589"/>
    </location>
</feature>
<dbReference type="InterPro" id="IPR026646">
    <property type="entry name" value="GPRIN2-like/GPRIN3"/>
</dbReference>
<dbReference type="OrthoDB" id="10049175at2759"/>
<dbReference type="Pfam" id="PF15235">
    <property type="entry name" value="GRIN_C"/>
    <property type="match status" value="1"/>
</dbReference>
<feature type="compositionally biased region" description="Polar residues" evidence="2">
    <location>
        <begin position="607"/>
        <end position="642"/>
    </location>
</feature>
<dbReference type="PANTHER" id="PTHR15718:SF6">
    <property type="entry name" value="G PROTEIN-REGULATED INDUCER OF NEURITE OUTGROWTH 3"/>
    <property type="match status" value="1"/>
</dbReference>
<evidence type="ECO:0000256" key="1">
    <source>
        <dbReference type="ARBA" id="ARBA00002358"/>
    </source>
</evidence>
<feature type="region of interest" description="Disordered" evidence="2">
    <location>
        <begin position="115"/>
        <end position="163"/>
    </location>
</feature>
<feature type="region of interest" description="Disordered" evidence="2">
    <location>
        <begin position="725"/>
        <end position="775"/>
    </location>
</feature>
<dbReference type="AlphaFoldDB" id="A0A9Q0F0J4"/>
<dbReference type="Proteomes" id="UP001148018">
    <property type="component" value="Unassembled WGS sequence"/>
</dbReference>
<feature type="compositionally biased region" description="Polar residues" evidence="2">
    <location>
        <begin position="231"/>
        <end position="257"/>
    </location>
</feature>
<protein>
    <recommendedName>
        <fullName evidence="3">ALOG domain-containing protein</fullName>
    </recommendedName>
</protein>
<dbReference type="GO" id="GO:0031175">
    <property type="term" value="P:neuron projection development"/>
    <property type="evidence" value="ECO:0007669"/>
    <property type="project" value="TreeGrafter"/>
</dbReference>
<feature type="compositionally biased region" description="Polar residues" evidence="2">
    <location>
        <begin position="63"/>
        <end position="74"/>
    </location>
</feature>
<feature type="region of interest" description="Disordered" evidence="2">
    <location>
        <begin position="300"/>
        <end position="363"/>
    </location>
</feature>
<feature type="domain" description="ALOG" evidence="3">
    <location>
        <begin position="740"/>
        <end position="775"/>
    </location>
</feature>
<evidence type="ECO:0000313" key="4">
    <source>
        <dbReference type="EMBL" id="KAJ3614597.1"/>
    </source>
</evidence>
<accession>A0A9Q0F0J4</accession>
<feature type="compositionally biased region" description="Basic and acidic residues" evidence="2">
    <location>
        <begin position="132"/>
        <end position="154"/>
    </location>
</feature>
<reference evidence="4" key="1">
    <citation type="submission" date="2022-07" db="EMBL/GenBank/DDBJ databases">
        <title>Chromosome-level genome of Muraenolepis orangiensis.</title>
        <authorList>
            <person name="Kim J."/>
        </authorList>
    </citation>
    <scope>NUCLEOTIDE SEQUENCE</scope>
    <source>
        <strain evidence="4">KU_S4_2022</strain>
        <tissue evidence="4">Muscle</tissue>
    </source>
</reference>
<feature type="region of interest" description="Disordered" evidence="2">
    <location>
        <begin position="544"/>
        <end position="684"/>
    </location>
</feature>
<evidence type="ECO:0000313" key="5">
    <source>
        <dbReference type="Proteomes" id="UP001148018"/>
    </source>
</evidence>
<gene>
    <name evidence="4" type="ORF">NHX12_018168</name>
</gene>
<feature type="compositionally biased region" description="Polar residues" evidence="2">
    <location>
        <begin position="555"/>
        <end position="569"/>
    </location>
</feature>
<feature type="compositionally biased region" description="Basic residues" evidence="2">
    <location>
        <begin position="741"/>
        <end position="750"/>
    </location>
</feature>
<dbReference type="InterPro" id="IPR032745">
    <property type="entry name" value="GRIN_C"/>
</dbReference>
<dbReference type="GO" id="GO:0005886">
    <property type="term" value="C:plasma membrane"/>
    <property type="evidence" value="ECO:0007669"/>
    <property type="project" value="TreeGrafter"/>
</dbReference>
<feature type="compositionally biased region" description="Polar residues" evidence="2">
    <location>
        <begin position="266"/>
        <end position="282"/>
    </location>
</feature>
<proteinExistence type="predicted"/>
<name>A0A9Q0F0J4_9TELE</name>
<organism evidence="4 5">
    <name type="scientific">Muraenolepis orangiensis</name>
    <name type="common">Patagonian moray cod</name>
    <dbReference type="NCBI Taxonomy" id="630683"/>
    <lineage>
        <taxon>Eukaryota</taxon>
        <taxon>Metazoa</taxon>
        <taxon>Chordata</taxon>
        <taxon>Craniata</taxon>
        <taxon>Vertebrata</taxon>
        <taxon>Euteleostomi</taxon>
        <taxon>Actinopterygii</taxon>
        <taxon>Neopterygii</taxon>
        <taxon>Teleostei</taxon>
        <taxon>Neoteleostei</taxon>
        <taxon>Acanthomorphata</taxon>
        <taxon>Zeiogadaria</taxon>
        <taxon>Gadariae</taxon>
        <taxon>Gadiformes</taxon>
        <taxon>Muraenolepidoidei</taxon>
        <taxon>Muraenolepididae</taxon>
        <taxon>Muraenolepis</taxon>
    </lineage>
</organism>